<evidence type="ECO:0000256" key="16">
    <source>
        <dbReference type="ARBA" id="ARBA00034066"/>
    </source>
</evidence>
<feature type="transmembrane region" description="Helical" evidence="17">
    <location>
        <begin position="545"/>
        <end position="564"/>
    </location>
</feature>
<keyword evidence="13 17" id="KW-0472">Membrane</keyword>
<gene>
    <name evidence="20" type="ORF">MBFIL_17070</name>
</gene>
<dbReference type="GO" id="GO:0046872">
    <property type="term" value="F:metal ion binding"/>
    <property type="evidence" value="ECO:0007669"/>
    <property type="project" value="UniProtKB-KW"/>
</dbReference>
<dbReference type="GO" id="GO:0005886">
    <property type="term" value="C:plasma membrane"/>
    <property type="evidence" value="ECO:0007669"/>
    <property type="project" value="UniProtKB-SubCell"/>
</dbReference>
<dbReference type="PATRIC" id="fig|55758.3.peg.1919"/>
<name>A0A165ZEX1_9EURY</name>
<comment type="caution">
    <text evidence="20">The sequence shown here is derived from an EMBL/GenBank/DDBJ whole genome shotgun (WGS) entry which is preliminary data.</text>
</comment>
<keyword evidence="10" id="KW-0479">Metal-binding</keyword>
<comment type="cofactor">
    <cofactor evidence="1">
        <name>Mn(2+)</name>
        <dbReference type="ChEBI" id="CHEBI:29035"/>
    </cofactor>
</comment>
<comment type="cofactor">
    <cofactor evidence="2">
        <name>Mg(2+)</name>
        <dbReference type="ChEBI" id="CHEBI:18420"/>
    </cofactor>
</comment>
<dbReference type="InterPro" id="IPR048999">
    <property type="entry name" value="STT3-PglB_core"/>
</dbReference>
<dbReference type="GO" id="GO:0004576">
    <property type="term" value="F:oligosaccharyl transferase activity"/>
    <property type="evidence" value="ECO:0007669"/>
    <property type="project" value="InterPro"/>
</dbReference>
<organism evidence="20 21">
    <name type="scientific">Methanobrevibacter filiformis</name>
    <dbReference type="NCBI Taxonomy" id="55758"/>
    <lineage>
        <taxon>Archaea</taxon>
        <taxon>Methanobacteriati</taxon>
        <taxon>Methanobacteriota</taxon>
        <taxon>Methanomada group</taxon>
        <taxon>Methanobacteria</taxon>
        <taxon>Methanobacteriales</taxon>
        <taxon>Methanobacteriaceae</taxon>
        <taxon>Methanobrevibacter</taxon>
    </lineage>
</organism>
<comment type="similarity">
    <text evidence="5">Belongs to the STT3 family.</text>
</comment>
<dbReference type="AlphaFoldDB" id="A0A165ZEX1"/>
<dbReference type="Pfam" id="PF21436">
    <property type="entry name" value="STT3-PglB_core"/>
    <property type="match status" value="1"/>
</dbReference>
<dbReference type="STRING" id="55758.MBFIL_17070"/>
<evidence type="ECO:0000256" key="8">
    <source>
        <dbReference type="ARBA" id="ARBA00022679"/>
    </source>
</evidence>
<keyword evidence="8 20" id="KW-0808">Transferase</keyword>
<keyword evidence="11" id="KW-0460">Magnesium</keyword>
<dbReference type="Proteomes" id="UP000077066">
    <property type="component" value="Unassembled WGS sequence"/>
</dbReference>
<evidence type="ECO:0000256" key="5">
    <source>
        <dbReference type="ARBA" id="ARBA00010810"/>
    </source>
</evidence>
<feature type="domain" description="STT3/PglB/AglB core" evidence="19">
    <location>
        <begin position="595"/>
        <end position="704"/>
    </location>
</feature>
<feature type="transmembrane region" description="Helical" evidence="17">
    <location>
        <begin position="482"/>
        <end position="500"/>
    </location>
</feature>
<dbReference type="UniPathway" id="UPA00378"/>
<feature type="transmembrane region" description="Helical" evidence="17">
    <location>
        <begin position="451"/>
        <end position="470"/>
    </location>
</feature>
<evidence type="ECO:0000259" key="19">
    <source>
        <dbReference type="Pfam" id="PF21436"/>
    </source>
</evidence>
<evidence type="ECO:0000256" key="15">
    <source>
        <dbReference type="ARBA" id="ARBA00030679"/>
    </source>
</evidence>
<dbReference type="OrthoDB" id="82393at2157"/>
<reference evidence="20 21" key="1">
    <citation type="submission" date="2016-04" db="EMBL/GenBank/DDBJ databases">
        <title>Genome sequence of Methanobrevibacter filiformis DSM 11501.</title>
        <authorList>
            <person name="Poehlein A."/>
            <person name="Seedorf H."/>
            <person name="Daniel R."/>
        </authorList>
    </citation>
    <scope>NUCLEOTIDE SEQUENCE [LARGE SCALE GENOMIC DNA]</scope>
    <source>
        <strain evidence="20 21">DSM 11501</strain>
    </source>
</reference>
<feature type="transmembrane region" description="Helical" evidence="17">
    <location>
        <begin position="6"/>
        <end position="26"/>
    </location>
</feature>
<comment type="subcellular location">
    <subcellularLocation>
        <location evidence="3">Cell membrane</location>
        <topology evidence="3">Multi-pass membrane protein</topology>
    </subcellularLocation>
</comment>
<evidence type="ECO:0000256" key="6">
    <source>
        <dbReference type="ARBA" id="ARBA00012602"/>
    </source>
</evidence>
<dbReference type="PANTHER" id="PTHR13872:SF1">
    <property type="entry name" value="DOLICHYL-DIPHOSPHOOLIGOSACCHARIDE--PROTEIN GLYCOSYLTRANSFERASE SUBUNIT STT3B"/>
    <property type="match status" value="1"/>
</dbReference>
<evidence type="ECO:0000256" key="12">
    <source>
        <dbReference type="ARBA" id="ARBA00022989"/>
    </source>
</evidence>
<evidence type="ECO:0000256" key="13">
    <source>
        <dbReference type="ARBA" id="ARBA00023136"/>
    </source>
</evidence>
<comment type="catalytic activity">
    <reaction evidence="16">
        <text>an archaeal dolichyl phosphooligosaccharide + [protein]-L-asparagine = an archaeal dolichyl phosphate + a glycoprotein with the oligosaccharide chain attached by N-beta-D-glycosyl linkage to a protein L-asparagine.</text>
        <dbReference type="EC" id="2.4.99.21"/>
    </reaction>
</comment>
<keyword evidence="21" id="KW-1185">Reference proteome</keyword>
<evidence type="ECO:0000256" key="3">
    <source>
        <dbReference type="ARBA" id="ARBA00004651"/>
    </source>
</evidence>
<dbReference type="InterPro" id="IPR048307">
    <property type="entry name" value="STT3_N"/>
</dbReference>
<feature type="transmembrane region" description="Helical" evidence="17">
    <location>
        <begin position="233"/>
        <end position="252"/>
    </location>
</feature>
<evidence type="ECO:0000256" key="14">
    <source>
        <dbReference type="ARBA" id="ARBA00023211"/>
    </source>
</evidence>
<dbReference type="InterPro" id="IPR003674">
    <property type="entry name" value="Oligo_trans_STT3"/>
</dbReference>
<feature type="transmembrane region" description="Helical" evidence="17">
    <location>
        <begin position="153"/>
        <end position="170"/>
    </location>
</feature>
<evidence type="ECO:0000256" key="1">
    <source>
        <dbReference type="ARBA" id="ARBA00001936"/>
    </source>
</evidence>
<evidence type="ECO:0000256" key="4">
    <source>
        <dbReference type="ARBA" id="ARBA00004922"/>
    </source>
</evidence>
<keyword evidence="12 17" id="KW-1133">Transmembrane helix</keyword>
<dbReference type="RefSeq" id="WP_066973639.1">
    <property type="nucleotide sequence ID" value="NZ_LWMT01000269.1"/>
</dbReference>
<sequence>MDKSKILAITKSLVIILIILGLAFLIRFDAHNLYDGLNAEQKAYFTDDTGLPYFSEMDSYYNLRMTQDFLDHGHFGDEIVNGTPWDSLSYAPEGRSAVYPPMIAYVTSFLHYLAEYFGEGMSIKEVAFFASTIIAPLCAIPAFIFVRRSTNDYGGIAAALLLVFSPNYFAHTFAGFFDTDMFTLIFPLLIVIFFIESIRTDKLAYRILFAILTVVSLGLFSLSWIGYMFYGAILVAAIVAFIILSFIFKVKLFSPFKEYSNKLQWFVNQRELFSIVLIAIVGLGVLTYFHGFDSVIESITGLFGSVNIQSSLSTVIDYPNVLISVGELQIPNFLDGGTTYAPFLASNNAVVNGVGGIIPFLAALAFVFFIMLRLYKLRVVKSLKLDKKPPKAQRKFKVNKSSNSFVNDFFNEKLGSIKEILKIKRIDLMYLSLFGAWILLAGFATTQGSRFIQMLVIPVTLCTGLFVGYATNYIKEKVDNNYLLWIVAVISVFLIALPLINLKLPIIGLLAPLQLLIIAAVVLIIITALIFSTKSDSKLTVAKKFAVVLVLTLAFVVPSVASAYNVSQNIVPGTSDPMWNSMTWVDKNEPNQTSIASWWDFGYVFELAGNRETVFDGGTQDTPRAFWIGKALTEDNDTLSAGILKMISTSGDVGLDFLDNYTNNTGQTVKILEDTLGTSKENAKSILMNKYKIPEPKTNEILNYSHPDKPRNVIFVMSSDMIGKSYWWSYFGSWDFDAKNSTGYRYMQAYSEKPLQGAGNTTIKYDASPNDPTAYVVRTHVSKGSANNSTNVSVDVAYKNDSKIILQNNNTTYDPIKLQRVIIIQDGMLMKNETVNKSGEYTIYLMDFNGSMMSLIMDSKLENSMFTKLYFLSGFGQDSFEFVDTNKTGGEVFLWRVKNSTNTATNT</sequence>
<evidence type="ECO:0000256" key="11">
    <source>
        <dbReference type="ARBA" id="ARBA00022842"/>
    </source>
</evidence>
<keyword evidence="9 17" id="KW-0812">Transmembrane</keyword>
<feature type="transmembrane region" description="Helical" evidence="17">
    <location>
        <begin position="349"/>
        <end position="375"/>
    </location>
</feature>
<dbReference type="PANTHER" id="PTHR13872">
    <property type="entry name" value="DOLICHYL-DIPHOSPHOOLIGOSACCHARIDE--PROTEIN GLYCOSYLTRANSFERASE SUBUNIT"/>
    <property type="match status" value="1"/>
</dbReference>
<evidence type="ECO:0000313" key="21">
    <source>
        <dbReference type="Proteomes" id="UP000077066"/>
    </source>
</evidence>
<feature type="transmembrane region" description="Helical" evidence="17">
    <location>
        <begin position="126"/>
        <end position="146"/>
    </location>
</feature>
<feature type="transmembrane region" description="Helical" evidence="17">
    <location>
        <begin position="272"/>
        <end position="292"/>
    </location>
</feature>
<evidence type="ECO:0000256" key="7">
    <source>
        <dbReference type="ARBA" id="ARBA00022676"/>
    </source>
</evidence>
<evidence type="ECO:0000256" key="17">
    <source>
        <dbReference type="SAM" id="Phobius"/>
    </source>
</evidence>
<feature type="transmembrane region" description="Helical" evidence="17">
    <location>
        <begin position="506"/>
        <end position="533"/>
    </location>
</feature>
<evidence type="ECO:0000256" key="10">
    <source>
        <dbReference type="ARBA" id="ARBA00022723"/>
    </source>
</evidence>
<accession>A0A165ZEX1</accession>
<feature type="transmembrane region" description="Helical" evidence="17">
    <location>
        <begin position="176"/>
        <end position="195"/>
    </location>
</feature>
<evidence type="ECO:0000256" key="2">
    <source>
        <dbReference type="ARBA" id="ARBA00001946"/>
    </source>
</evidence>
<dbReference type="EC" id="2.4.99.21" evidence="6"/>
<evidence type="ECO:0000259" key="18">
    <source>
        <dbReference type="Pfam" id="PF02516"/>
    </source>
</evidence>
<proteinExistence type="inferred from homology"/>
<keyword evidence="7" id="KW-0328">Glycosyltransferase</keyword>
<evidence type="ECO:0000256" key="9">
    <source>
        <dbReference type="ARBA" id="ARBA00022692"/>
    </source>
</evidence>
<dbReference type="Gene3D" id="3.40.50.12610">
    <property type="match status" value="1"/>
</dbReference>
<protein>
    <recommendedName>
        <fullName evidence="6">dolichyl-phosphooligosaccharide-protein glycotransferase</fullName>
        <ecNumber evidence="6">2.4.99.21</ecNumber>
    </recommendedName>
    <alternativeName>
        <fullName evidence="15">Oligosaccharyl transferase</fullName>
    </alternativeName>
</protein>
<comment type="pathway">
    <text evidence="4">Protein modification; protein glycosylation.</text>
</comment>
<feature type="transmembrane region" description="Helical" evidence="17">
    <location>
        <begin position="207"/>
        <end position="227"/>
    </location>
</feature>
<dbReference type="EMBL" id="LWMT01000269">
    <property type="protein sequence ID" value="KZX10623.1"/>
    <property type="molecule type" value="Genomic_DNA"/>
</dbReference>
<evidence type="ECO:0000313" key="20">
    <source>
        <dbReference type="EMBL" id="KZX10623.1"/>
    </source>
</evidence>
<feature type="domain" description="Oligosaccharyl transferase STT3 N-terminal" evidence="18">
    <location>
        <begin position="38"/>
        <end position="496"/>
    </location>
</feature>
<keyword evidence="14" id="KW-0464">Manganese</keyword>
<feature type="transmembrane region" description="Helical" evidence="17">
    <location>
        <begin position="428"/>
        <end position="445"/>
    </location>
</feature>
<dbReference type="Pfam" id="PF02516">
    <property type="entry name" value="STT3"/>
    <property type="match status" value="1"/>
</dbReference>